<dbReference type="Gene3D" id="3.30.1370.120">
    <property type="match status" value="2"/>
</dbReference>
<dbReference type="InterPro" id="IPR001775">
    <property type="entry name" value="GspD/PilQ"/>
</dbReference>
<dbReference type="EMBL" id="BNAJ01000006">
    <property type="protein sequence ID" value="GHF48900.1"/>
    <property type="molecule type" value="Genomic_DNA"/>
</dbReference>
<dbReference type="GO" id="GO:0015627">
    <property type="term" value="C:type II protein secretion system complex"/>
    <property type="evidence" value="ECO:0007669"/>
    <property type="project" value="TreeGrafter"/>
</dbReference>
<dbReference type="InterPro" id="IPR038591">
    <property type="entry name" value="NolW-like_sf"/>
</dbReference>
<evidence type="ECO:0000256" key="2">
    <source>
        <dbReference type="ARBA" id="ARBA00022729"/>
    </source>
</evidence>
<evidence type="ECO:0000313" key="12">
    <source>
        <dbReference type="Proteomes" id="UP000539473"/>
    </source>
</evidence>
<evidence type="ECO:0000256" key="5">
    <source>
        <dbReference type="RuleBase" id="RU004004"/>
    </source>
</evidence>
<evidence type="ECO:0000256" key="1">
    <source>
        <dbReference type="ARBA" id="ARBA00004370"/>
    </source>
</evidence>
<dbReference type="GO" id="GO:0009279">
    <property type="term" value="C:cell outer membrane"/>
    <property type="evidence" value="ECO:0007669"/>
    <property type="project" value="UniProtKB-SubCell"/>
</dbReference>
<dbReference type="RefSeq" id="WP_229831982.1">
    <property type="nucleotide sequence ID" value="NZ_BNAJ01000006.1"/>
</dbReference>
<dbReference type="Pfam" id="PF00263">
    <property type="entry name" value="Secretin"/>
    <property type="match status" value="1"/>
</dbReference>
<dbReference type="Pfam" id="PF03958">
    <property type="entry name" value="Secretin_N"/>
    <property type="match status" value="1"/>
</dbReference>
<evidence type="ECO:0000256" key="4">
    <source>
        <dbReference type="RuleBase" id="RU004003"/>
    </source>
</evidence>
<reference evidence="11 12" key="3">
    <citation type="submission" date="2020-08" db="EMBL/GenBank/DDBJ databases">
        <title>Genomic Encyclopedia of Type Strains, Phase IV (KMG-IV): sequencing the most valuable type-strain genomes for metagenomic binning, comparative biology and taxonomic classification.</title>
        <authorList>
            <person name="Goeker M."/>
        </authorList>
    </citation>
    <scope>NUCLEOTIDE SEQUENCE [LARGE SCALE GENOMIC DNA]</scope>
    <source>
        <strain evidence="11 12">DSM 27521</strain>
    </source>
</reference>
<feature type="signal peptide" evidence="7">
    <location>
        <begin position="1"/>
        <end position="21"/>
    </location>
</feature>
<reference evidence="10" key="4">
    <citation type="submission" date="2024-05" db="EMBL/GenBank/DDBJ databases">
        <authorList>
            <person name="Sun Q."/>
            <person name="Zhou Y."/>
        </authorList>
    </citation>
    <scope>NUCLEOTIDE SEQUENCE</scope>
    <source>
        <strain evidence="10">CGMCC 1.18437</strain>
    </source>
</reference>
<name>A0A7W8KIG9_9DEIO</name>
<dbReference type="EMBL" id="JACHFK010000006">
    <property type="protein sequence ID" value="MBB5377114.1"/>
    <property type="molecule type" value="Genomic_DNA"/>
</dbReference>
<comment type="subcellular location">
    <subcellularLocation>
        <location evidence="5">Cell outer membrane</location>
    </subcellularLocation>
    <subcellularLocation>
        <location evidence="1">Membrane</location>
    </subcellularLocation>
</comment>
<dbReference type="InterPro" id="IPR005644">
    <property type="entry name" value="NolW-like"/>
</dbReference>
<reference evidence="13" key="2">
    <citation type="journal article" date="2019" name="Int. J. Syst. Evol. Microbiol.">
        <title>The Global Catalogue of Microorganisms (GCM) 10K type strain sequencing project: providing services to taxonomists for standard genome sequencing and annotation.</title>
        <authorList>
            <consortium name="The Broad Institute Genomics Platform"/>
            <consortium name="The Broad Institute Genome Sequencing Center for Infectious Disease"/>
            <person name="Wu L."/>
            <person name="Ma J."/>
        </authorList>
    </citation>
    <scope>NUCLEOTIDE SEQUENCE [LARGE SCALE GENOMIC DNA]</scope>
    <source>
        <strain evidence="13">CGMCC 1.18437</strain>
    </source>
</reference>
<keyword evidence="13" id="KW-1185">Reference proteome</keyword>
<dbReference type="GO" id="GO:0009306">
    <property type="term" value="P:protein secretion"/>
    <property type="evidence" value="ECO:0007669"/>
    <property type="project" value="InterPro"/>
</dbReference>
<feature type="domain" description="NolW-like" evidence="9">
    <location>
        <begin position="379"/>
        <end position="496"/>
    </location>
</feature>
<feature type="domain" description="Type II/III secretion system secretin-like" evidence="8">
    <location>
        <begin position="588"/>
        <end position="730"/>
    </location>
</feature>
<evidence type="ECO:0000256" key="7">
    <source>
        <dbReference type="SAM" id="SignalP"/>
    </source>
</evidence>
<accession>A0A7W8KIG9</accession>
<keyword evidence="3" id="KW-0472">Membrane</keyword>
<feature type="chain" id="PRO_5031570566" evidence="7">
    <location>
        <begin position="22"/>
        <end position="731"/>
    </location>
</feature>
<protein>
    <submittedName>
        <fullName evidence="11">Type II secretory pathway component GspD/PulD (Secretin)</fullName>
    </submittedName>
    <submittedName>
        <fullName evidence="10">Type IV piliation system protein</fullName>
    </submittedName>
</protein>
<dbReference type="PANTHER" id="PTHR30332">
    <property type="entry name" value="PROBABLE GENERAL SECRETION PATHWAY PROTEIN D"/>
    <property type="match status" value="1"/>
</dbReference>
<dbReference type="PRINTS" id="PR00811">
    <property type="entry name" value="BCTERIALGSPD"/>
</dbReference>
<keyword evidence="5" id="KW-0813">Transport</keyword>
<evidence type="ECO:0000256" key="6">
    <source>
        <dbReference type="SAM" id="MobiDB-lite"/>
    </source>
</evidence>
<comment type="similarity">
    <text evidence="4">Belongs to the bacterial secretin family.</text>
</comment>
<keyword evidence="2 7" id="KW-0732">Signal</keyword>
<reference evidence="10" key="1">
    <citation type="journal article" date="2014" name="Int. J. Syst. Evol. Microbiol.">
        <title>Complete genome of a new Firmicutes species belonging to the dominant human colonic microbiota ('Ruminococcus bicirculans') reveals two chromosomes and a selective capacity to utilize plant glucans.</title>
        <authorList>
            <consortium name="NISC Comparative Sequencing Program"/>
            <person name="Wegmann U."/>
            <person name="Louis P."/>
            <person name="Goesmann A."/>
            <person name="Henrissat B."/>
            <person name="Duncan S.H."/>
            <person name="Flint H.J."/>
        </authorList>
    </citation>
    <scope>NUCLEOTIDE SEQUENCE</scope>
    <source>
        <strain evidence="10">CGMCC 1.18437</strain>
    </source>
</reference>
<evidence type="ECO:0000313" key="10">
    <source>
        <dbReference type="EMBL" id="GHF48900.1"/>
    </source>
</evidence>
<proteinExistence type="inferred from homology"/>
<feature type="region of interest" description="Disordered" evidence="6">
    <location>
        <begin position="159"/>
        <end position="185"/>
    </location>
</feature>
<dbReference type="AlphaFoldDB" id="A0A7W8KIG9"/>
<dbReference type="PANTHER" id="PTHR30332:SF17">
    <property type="entry name" value="TYPE IV PILIATION SYSTEM PROTEIN DR_0774-RELATED"/>
    <property type="match status" value="1"/>
</dbReference>
<gene>
    <name evidence="10" type="ORF">GCM10017781_26610</name>
    <name evidence="11" type="ORF">HNQ07_002587</name>
</gene>
<evidence type="ECO:0000256" key="3">
    <source>
        <dbReference type="ARBA" id="ARBA00023136"/>
    </source>
</evidence>
<organism evidence="11 12">
    <name type="scientific">Deinococcus metalli</name>
    <dbReference type="NCBI Taxonomy" id="1141878"/>
    <lineage>
        <taxon>Bacteria</taxon>
        <taxon>Thermotogati</taxon>
        <taxon>Deinococcota</taxon>
        <taxon>Deinococci</taxon>
        <taxon>Deinococcales</taxon>
        <taxon>Deinococcaceae</taxon>
        <taxon>Deinococcus</taxon>
    </lineage>
</organism>
<sequence length="731" mass="74627">MTRRYASLLLTAALGMAAAQTAPTPVTSVSDSALSGAGVTFQISRAGNDLTSMLIALAKSVGYELIIEPSADDVLRAAGSGTTGGAAAASTVTYAFTNKPFNQVWPLVLDLYGLSYESLSLGGKTVLRVGVKPIQKIVKLPSGLVASAVERQLKLSFGTPQTAQTSQTAPAAQGAATTAAGTTTTTTQTDVVLDSKTLRIVAEPSSNSIIIRGTNQEVAQVQALLDQIIATQPAGTQAAAPIPSVQRIYSVNSSAADITALLGAQFPTLRVTAVGTSGQIVITGAQDQVDAALALLGQVDRAPTPTATATTAQQVYTVKGQQADAVALLGAQFPALKVTPVGQTGQLVINGPQDQLTAALALLGQVDRPASAAPTTVQRVFTLVNASAEEVKATLEGTLARALSDAGTTTSPNVPVTGTDASGNPITVSVPASQTAAGAAAQAQAQQQTASAATAPATGATIIADVRTNTLIVRGTAEQVTQIAELIPNLDKVVPQINVQVRIQEITDTALRSLGVDWKLGFGGFNIGVGQSGLTATFDPTRSLVGFNLGPSLTALENQGMTKRVYDGSVTMQSGQRSLTSASGADNASSNAAASIKSGGRVELNIPSTSGNIVRQIDYGVNLDFFSPQVAPDGTITLRVRGQINQPSSPLPTTGVPNILSFTNSEAQSTITFKSGQTVLMSGLMSTNETSSKVGVPILSSIPLIGAAFGKQDTNRTQTQLLVVITGTVVQ</sequence>
<evidence type="ECO:0000313" key="13">
    <source>
        <dbReference type="Proteomes" id="UP000619376"/>
    </source>
</evidence>
<evidence type="ECO:0000313" key="11">
    <source>
        <dbReference type="EMBL" id="MBB5377114.1"/>
    </source>
</evidence>
<dbReference type="Proteomes" id="UP000539473">
    <property type="component" value="Unassembled WGS sequence"/>
</dbReference>
<dbReference type="Proteomes" id="UP000619376">
    <property type="component" value="Unassembled WGS sequence"/>
</dbReference>
<dbReference type="InterPro" id="IPR050810">
    <property type="entry name" value="Bact_Secretion_Sys_Channel"/>
</dbReference>
<evidence type="ECO:0000259" key="8">
    <source>
        <dbReference type="Pfam" id="PF00263"/>
    </source>
</evidence>
<comment type="caution">
    <text evidence="11">The sequence shown here is derived from an EMBL/GenBank/DDBJ whole genome shotgun (WGS) entry which is preliminary data.</text>
</comment>
<evidence type="ECO:0000259" key="9">
    <source>
        <dbReference type="Pfam" id="PF03958"/>
    </source>
</evidence>
<dbReference type="InterPro" id="IPR004846">
    <property type="entry name" value="T2SS/T3SS_dom"/>
</dbReference>